<dbReference type="HOGENOM" id="CLU_1245032_0_0_1"/>
<dbReference type="GeneID" id="69034006"/>
<accession>C0NCZ3</accession>
<organism evidence="1 2">
    <name type="scientific">Ajellomyces capsulatus (strain G186AR / H82 / ATCC MYA-2454 / RMSCC 2432)</name>
    <name type="common">Darling's disease fungus</name>
    <name type="synonym">Histoplasma capsulatum</name>
    <dbReference type="NCBI Taxonomy" id="447093"/>
    <lineage>
        <taxon>Eukaryota</taxon>
        <taxon>Fungi</taxon>
        <taxon>Dikarya</taxon>
        <taxon>Ascomycota</taxon>
        <taxon>Pezizomycotina</taxon>
        <taxon>Eurotiomycetes</taxon>
        <taxon>Eurotiomycetidae</taxon>
        <taxon>Onygenales</taxon>
        <taxon>Ajellomycetaceae</taxon>
        <taxon>Histoplasma</taxon>
    </lineage>
</organism>
<evidence type="ECO:0000313" key="2">
    <source>
        <dbReference type="Proteomes" id="UP000001631"/>
    </source>
</evidence>
<dbReference type="InParanoid" id="C0NCZ3"/>
<evidence type="ECO:0000313" key="1">
    <source>
        <dbReference type="EMBL" id="EEH11534.1"/>
    </source>
</evidence>
<reference evidence="1" key="1">
    <citation type="submission" date="2009-02" db="EMBL/GenBank/DDBJ databases">
        <title>The Genome Sequence of Ajellomyces capsulatus strain G186AR.</title>
        <authorList>
            <consortium name="The Broad Institute Genome Sequencing Platform"/>
            <person name="Champion M."/>
            <person name="Cuomo C."/>
            <person name="Ma L.-J."/>
            <person name="Henn M.R."/>
            <person name="Sil A."/>
            <person name="Goldman B."/>
            <person name="Young S.K."/>
            <person name="Kodira C.D."/>
            <person name="Zeng Q."/>
            <person name="Koehrsen M."/>
            <person name="Alvarado L."/>
            <person name="Berlin A."/>
            <person name="Borenstein D."/>
            <person name="Chen Z."/>
            <person name="Engels R."/>
            <person name="Freedman E."/>
            <person name="Gellesch M."/>
            <person name="Goldberg J."/>
            <person name="Griggs A."/>
            <person name="Gujja S."/>
            <person name="Heiman D."/>
            <person name="Hepburn T."/>
            <person name="Howarth C."/>
            <person name="Jen D."/>
            <person name="Larson L."/>
            <person name="Lewis B."/>
            <person name="Mehta T."/>
            <person name="Park D."/>
            <person name="Pearson M."/>
            <person name="Roberts A."/>
            <person name="Saif S."/>
            <person name="Shea T."/>
            <person name="Shenoy N."/>
            <person name="Sisk P."/>
            <person name="Stolte C."/>
            <person name="Sykes S."/>
            <person name="Walk T."/>
            <person name="White J."/>
            <person name="Yandava C."/>
            <person name="Klein B."/>
            <person name="McEwen J.G."/>
            <person name="Puccia R."/>
            <person name="Goldman G.H."/>
            <person name="Felipe M.S."/>
            <person name="Nino-Vega G."/>
            <person name="San-Blas G."/>
            <person name="Taylor J."/>
            <person name="Mendoza L."/>
            <person name="Galagan J."/>
            <person name="Nusbaum C."/>
            <person name="Birren B."/>
        </authorList>
    </citation>
    <scope>NUCLEOTIDE SEQUENCE</scope>
    <source>
        <strain evidence="1">G186AR</strain>
    </source>
</reference>
<dbReference type="Proteomes" id="UP000001631">
    <property type="component" value="Unassembled WGS sequence"/>
</dbReference>
<proteinExistence type="predicted"/>
<dbReference type="EMBL" id="GG663363">
    <property type="protein sequence ID" value="EEH11534.1"/>
    <property type="molecule type" value="Genomic_DNA"/>
</dbReference>
<name>C0NCZ3_AJECG</name>
<dbReference type="RefSeq" id="XP_045292014.1">
    <property type="nucleotide sequence ID" value="XM_045428039.1"/>
</dbReference>
<protein>
    <submittedName>
        <fullName evidence="1">Uncharacterized protein</fullName>
    </submittedName>
</protein>
<dbReference type="AlphaFoldDB" id="C0NCZ3"/>
<sequence length="222" mass="25088">MPKPRKSFTDNHLGVVLSLDPGPRKSSRFQPWSNLSSRAKYITSATKASISIEVLPQHRKARCGLLGVLLSTAYPRSPTFRCSDNTALEGIFTKFARYKHLSVKQGSRLQKQQHFLRNWRAAYCVEFLEVTAHHQPVMCSINQLKLPGKKVWTKLSSKPIKLGSPSYVTWFASVRGGDNYRIEPTYLSRFSRLVNCWLLGLQGWGLDTLAGRLLLGPTAREN</sequence>
<keyword evidence="2" id="KW-1185">Reference proteome</keyword>
<gene>
    <name evidence="1" type="ORF">HCBG_00989</name>
</gene>